<feature type="compositionally biased region" description="Low complexity" evidence="1">
    <location>
        <begin position="95"/>
        <end position="110"/>
    </location>
</feature>
<dbReference type="PANTHER" id="PTHR21180">
    <property type="entry name" value="ENDONUCLEASE/EXONUCLEASE/PHOSPHATASE FAMILY DOMAIN-CONTAINING PROTEIN 1"/>
    <property type="match status" value="1"/>
</dbReference>
<reference evidence="3 4" key="1">
    <citation type="submission" date="2018-11" db="EMBL/GenBank/DDBJ databases">
        <title>Genomes From Bacteria Associated with the Canine Oral Cavity: a Test Case for Automated Genome-Based Taxonomic Assignment.</title>
        <authorList>
            <person name="Coil D.A."/>
            <person name="Jospin G."/>
            <person name="Darling A.E."/>
            <person name="Wallis C."/>
            <person name="Davis I.J."/>
            <person name="Harris S."/>
            <person name="Eisen J.A."/>
            <person name="Holcombe L.J."/>
            <person name="O'Flynn C."/>
        </authorList>
    </citation>
    <scope>NUCLEOTIDE SEQUENCE [LARGE SCALE GENOMIC DNA]</scope>
    <source>
        <strain evidence="3 4">OH2822_COT-296</strain>
    </source>
</reference>
<dbReference type="GO" id="GO:0015627">
    <property type="term" value="C:type II protein secretion system complex"/>
    <property type="evidence" value="ECO:0007669"/>
    <property type="project" value="TreeGrafter"/>
</dbReference>
<evidence type="ECO:0000313" key="3">
    <source>
        <dbReference type="EMBL" id="RRD50423.1"/>
    </source>
</evidence>
<dbReference type="SMART" id="SM00278">
    <property type="entry name" value="HhH1"/>
    <property type="match status" value="2"/>
</dbReference>
<dbReference type="GO" id="GO:0006281">
    <property type="term" value="P:DNA repair"/>
    <property type="evidence" value="ECO:0007669"/>
    <property type="project" value="InterPro"/>
</dbReference>
<dbReference type="Gene3D" id="3.10.560.10">
    <property type="entry name" value="Outer membrane lipoprotein wza domain like"/>
    <property type="match status" value="1"/>
</dbReference>
<dbReference type="GO" id="GO:0003677">
    <property type="term" value="F:DNA binding"/>
    <property type="evidence" value="ECO:0007669"/>
    <property type="project" value="UniProtKB-KW"/>
</dbReference>
<dbReference type="InterPro" id="IPR010994">
    <property type="entry name" value="RuvA_2-like"/>
</dbReference>
<dbReference type="InterPro" id="IPR051675">
    <property type="entry name" value="Endo/Exo/Phosphatase_dom_1"/>
</dbReference>
<dbReference type="GO" id="GO:0015628">
    <property type="term" value="P:protein secretion by the type II secretion system"/>
    <property type="evidence" value="ECO:0007669"/>
    <property type="project" value="TreeGrafter"/>
</dbReference>
<feature type="domain" description="Helix-hairpin-helix DNA-binding motif class 1" evidence="2">
    <location>
        <begin position="230"/>
        <end position="249"/>
    </location>
</feature>
<dbReference type="OrthoDB" id="9758724at2"/>
<proteinExistence type="predicted"/>
<evidence type="ECO:0000313" key="4">
    <source>
        <dbReference type="Proteomes" id="UP000280935"/>
    </source>
</evidence>
<protein>
    <submittedName>
        <fullName evidence="3">ComEA family DNA-binding protein</fullName>
    </submittedName>
</protein>
<gene>
    <name evidence="3" type="ORF">EII35_04535</name>
</gene>
<organism evidence="3 4">
    <name type="scientific">Arachnia propionica</name>
    <dbReference type="NCBI Taxonomy" id="1750"/>
    <lineage>
        <taxon>Bacteria</taxon>
        <taxon>Bacillati</taxon>
        <taxon>Actinomycetota</taxon>
        <taxon>Actinomycetes</taxon>
        <taxon>Propionibacteriales</taxon>
        <taxon>Propionibacteriaceae</taxon>
        <taxon>Arachnia</taxon>
    </lineage>
</organism>
<feature type="region of interest" description="Disordered" evidence="1">
    <location>
        <begin position="86"/>
        <end position="111"/>
    </location>
</feature>
<dbReference type="InterPro" id="IPR019554">
    <property type="entry name" value="Soluble_ligand-bd"/>
</dbReference>
<dbReference type="PANTHER" id="PTHR21180:SF32">
    <property type="entry name" value="ENDONUCLEASE_EXONUCLEASE_PHOSPHATASE FAMILY DOMAIN-CONTAINING PROTEIN 1"/>
    <property type="match status" value="1"/>
</dbReference>
<dbReference type="Pfam" id="PF10531">
    <property type="entry name" value="SLBB"/>
    <property type="match status" value="1"/>
</dbReference>
<dbReference type="SUPFAM" id="SSF47781">
    <property type="entry name" value="RuvA domain 2-like"/>
    <property type="match status" value="1"/>
</dbReference>
<dbReference type="AlphaFoldDB" id="A0A3P1X134"/>
<evidence type="ECO:0000259" key="2">
    <source>
        <dbReference type="SMART" id="SM00278"/>
    </source>
</evidence>
<accession>A0A3P1X134</accession>
<name>A0A3P1X134_9ACTN</name>
<keyword evidence="3" id="KW-0238">DNA-binding</keyword>
<dbReference type="Proteomes" id="UP000280935">
    <property type="component" value="Unassembled WGS sequence"/>
</dbReference>
<dbReference type="Pfam" id="PF12836">
    <property type="entry name" value="HHH_3"/>
    <property type="match status" value="1"/>
</dbReference>
<dbReference type="EMBL" id="RQYT01000006">
    <property type="protein sequence ID" value="RRD50423.1"/>
    <property type="molecule type" value="Genomic_DNA"/>
</dbReference>
<evidence type="ECO:0000256" key="1">
    <source>
        <dbReference type="SAM" id="MobiDB-lite"/>
    </source>
</evidence>
<feature type="domain" description="Helix-hairpin-helix DNA-binding motif class 1" evidence="2">
    <location>
        <begin position="200"/>
        <end position="219"/>
    </location>
</feature>
<sequence length="252" mass="25965">MGPVRVHGEDVNTSQKPQPLDRLAFLTKERVPGPEEGYQPIAEPAREPPLRAVVALGRQHLPVVLALLLGVALIGFHALTRSSATEVPAAPVRESSPASATASASASATPQPRQLRVHVLGAVVNPGVVRLPEGSIVEDAIEAAGGLRPDAAPGELNLAAVIQDGQQIIIGDGSAPRGEVVASTTAASGGVLDLNSATAEQLESLPGVGPVLAADIVAWRDEHGPFTDVAQLQEVSGVGPRTYERLAPLVRV</sequence>
<dbReference type="Gene3D" id="1.10.150.320">
    <property type="entry name" value="Photosystem II 12 kDa extrinsic protein"/>
    <property type="match status" value="1"/>
</dbReference>
<comment type="caution">
    <text evidence="3">The sequence shown here is derived from an EMBL/GenBank/DDBJ whole genome shotgun (WGS) entry which is preliminary data.</text>
</comment>
<dbReference type="InterPro" id="IPR003583">
    <property type="entry name" value="Hlx-hairpin-Hlx_DNA-bd_motif"/>
</dbReference>